<feature type="signal peptide" evidence="1">
    <location>
        <begin position="1"/>
        <end position="28"/>
    </location>
</feature>
<dbReference type="OrthoDB" id="4764456at2"/>
<protein>
    <submittedName>
        <fullName evidence="2">Uncharacterized protein</fullName>
    </submittedName>
</protein>
<keyword evidence="3" id="KW-1185">Reference proteome</keyword>
<accession>A0A100WJ96</accession>
<evidence type="ECO:0000313" key="2">
    <source>
        <dbReference type="EMBL" id="GAS99221.1"/>
    </source>
</evidence>
<proteinExistence type="predicted"/>
<reference evidence="3" key="2">
    <citation type="submission" date="2016-02" db="EMBL/GenBank/DDBJ databases">
        <title>Draft genome sequence of five rapidly growing Mycobacterium species.</title>
        <authorList>
            <person name="Katahira K."/>
            <person name="Gotou Y."/>
            <person name="Iida K."/>
            <person name="Ogura Y."/>
            <person name="Hayashi T."/>
        </authorList>
    </citation>
    <scope>NUCLEOTIDE SEQUENCE [LARGE SCALE GENOMIC DNA]</scope>
    <source>
        <strain evidence="3">JCM15298</strain>
    </source>
</reference>
<organism evidence="2 3">
    <name type="scientific">Mycolicibacterium canariasense</name>
    <name type="common">Mycobacterium canariasense</name>
    <dbReference type="NCBI Taxonomy" id="228230"/>
    <lineage>
        <taxon>Bacteria</taxon>
        <taxon>Bacillati</taxon>
        <taxon>Actinomycetota</taxon>
        <taxon>Actinomycetes</taxon>
        <taxon>Mycobacteriales</taxon>
        <taxon>Mycobacteriaceae</taxon>
        <taxon>Mycolicibacterium</taxon>
    </lineage>
</organism>
<feature type="chain" id="PRO_5007090249" evidence="1">
    <location>
        <begin position="29"/>
        <end position="69"/>
    </location>
</feature>
<name>A0A100WJ96_MYCCR</name>
<evidence type="ECO:0000313" key="3">
    <source>
        <dbReference type="Proteomes" id="UP000069443"/>
    </source>
</evidence>
<dbReference type="RefSeq" id="WP_131805447.1">
    <property type="nucleotide sequence ID" value="NZ_BCSY01000129.1"/>
</dbReference>
<keyword evidence="1" id="KW-0732">Signal</keyword>
<reference evidence="3" key="1">
    <citation type="journal article" date="2016" name="Genome Announc.">
        <title>Draft Genome Sequences of Five Rapidly Growing Mycobacterium Species, M. thermoresistibile, M. fortuitum subsp. acetamidolyticum, M. canariasense, M. brisbanense, and M. novocastrense.</title>
        <authorList>
            <person name="Katahira K."/>
            <person name="Ogura Y."/>
            <person name="Gotoh Y."/>
            <person name="Hayashi T."/>
        </authorList>
    </citation>
    <scope>NUCLEOTIDE SEQUENCE [LARGE SCALE GENOMIC DNA]</scope>
    <source>
        <strain evidence="3">JCM15298</strain>
    </source>
</reference>
<dbReference type="AlphaFoldDB" id="A0A100WJ96"/>
<dbReference type="STRING" id="228230.RMCC_6186"/>
<gene>
    <name evidence="2" type="ORF">RMCC_6186</name>
</gene>
<comment type="caution">
    <text evidence="2">The sequence shown here is derived from an EMBL/GenBank/DDBJ whole genome shotgun (WGS) entry which is preliminary data.</text>
</comment>
<sequence>MKVNVFRASGIAVAAVAVGIGLAPVASAAPQPVCDRAGTTCAGTGDYSANFSEPVSQPDPYAFLFWQQP</sequence>
<evidence type="ECO:0000256" key="1">
    <source>
        <dbReference type="SAM" id="SignalP"/>
    </source>
</evidence>
<dbReference type="Proteomes" id="UP000069443">
    <property type="component" value="Unassembled WGS sequence"/>
</dbReference>
<dbReference type="EMBL" id="BCSY01000129">
    <property type="protein sequence ID" value="GAS99221.1"/>
    <property type="molecule type" value="Genomic_DNA"/>
</dbReference>